<keyword evidence="2" id="KW-1185">Reference proteome</keyword>
<evidence type="ECO:0000313" key="2">
    <source>
        <dbReference type="Proteomes" id="UP000030686"/>
    </source>
</evidence>
<dbReference type="AlphaFoldDB" id="W6QBC3"/>
<name>W6QBC3_PENRF</name>
<protein>
    <submittedName>
        <fullName evidence="1">Genomic scaffold, ProqFM164S02</fullName>
    </submittedName>
</protein>
<dbReference type="EMBL" id="HG792016">
    <property type="protein sequence ID" value="CDM31454.1"/>
    <property type="molecule type" value="Genomic_DNA"/>
</dbReference>
<sequence>MPSDSDSPGQSDSEIKRALRNLREICQNPLSVLKLAEAIQRNQIRRKVHVHTGFLCPAEYTAIEI</sequence>
<organism evidence="1 2">
    <name type="scientific">Penicillium roqueforti (strain FM164)</name>
    <dbReference type="NCBI Taxonomy" id="1365484"/>
    <lineage>
        <taxon>Eukaryota</taxon>
        <taxon>Fungi</taxon>
        <taxon>Dikarya</taxon>
        <taxon>Ascomycota</taxon>
        <taxon>Pezizomycotina</taxon>
        <taxon>Eurotiomycetes</taxon>
        <taxon>Eurotiomycetidae</taxon>
        <taxon>Eurotiales</taxon>
        <taxon>Aspergillaceae</taxon>
        <taxon>Penicillium</taxon>
    </lineage>
</organism>
<evidence type="ECO:0000313" key="1">
    <source>
        <dbReference type="EMBL" id="CDM31454.1"/>
    </source>
</evidence>
<reference evidence="1" key="1">
    <citation type="journal article" date="2014" name="Nat. Commun.">
        <title>Multiple recent horizontal transfers of a large genomic region in cheese making fungi.</title>
        <authorList>
            <person name="Cheeseman K."/>
            <person name="Ropars J."/>
            <person name="Renault P."/>
            <person name="Dupont J."/>
            <person name="Gouzy J."/>
            <person name="Branca A."/>
            <person name="Abraham A.L."/>
            <person name="Ceppi M."/>
            <person name="Conseiller E."/>
            <person name="Debuchy R."/>
            <person name="Malagnac F."/>
            <person name="Goarin A."/>
            <person name="Silar P."/>
            <person name="Lacoste S."/>
            <person name="Sallet E."/>
            <person name="Bensimon A."/>
            <person name="Giraud T."/>
            <person name="Brygoo Y."/>
        </authorList>
    </citation>
    <scope>NUCLEOTIDE SEQUENCE [LARGE SCALE GENOMIC DNA]</scope>
    <source>
        <strain evidence="1">FM164</strain>
    </source>
</reference>
<accession>W6QBC3</accession>
<gene>
    <name evidence="1" type="ORF">PROQFM164_S02g001604</name>
</gene>
<dbReference type="STRING" id="1365484.W6QBC3"/>
<dbReference type="Proteomes" id="UP000030686">
    <property type="component" value="Unassembled WGS sequence"/>
</dbReference>
<proteinExistence type="predicted"/>